<dbReference type="EMBL" id="QKRB01000056">
    <property type="protein sequence ID" value="PZD93776.1"/>
    <property type="molecule type" value="Genomic_DNA"/>
</dbReference>
<feature type="domain" description="HTH deoR-type" evidence="3">
    <location>
        <begin position="1"/>
        <end position="60"/>
    </location>
</feature>
<reference evidence="4 5" key="1">
    <citation type="submission" date="2018-06" db="EMBL/GenBank/DDBJ databases">
        <title>Paenibacillus imtechensis sp. nov.</title>
        <authorList>
            <person name="Pinnaka A.K."/>
            <person name="Singh H."/>
            <person name="Kaur M."/>
        </authorList>
    </citation>
    <scope>NUCLEOTIDE SEQUENCE [LARGE SCALE GENOMIC DNA]</scope>
    <source>
        <strain evidence="4 5">SMB1</strain>
    </source>
</reference>
<evidence type="ECO:0000256" key="1">
    <source>
        <dbReference type="ARBA" id="ARBA00023015"/>
    </source>
</evidence>
<dbReference type="Pfam" id="PF25583">
    <property type="entry name" value="WCX"/>
    <property type="match status" value="1"/>
</dbReference>
<keyword evidence="1" id="KW-0805">Transcription regulation</keyword>
<dbReference type="PANTHER" id="PTHR34580">
    <property type="match status" value="1"/>
</dbReference>
<evidence type="ECO:0000259" key="3">
    <source>
        <dbReference type="PROSITE" id="PS51000"/>
    </source>
</evidence>
<dbReference type="Proteomes" id="UP000249522">
    <property type="component" value="Unassembled WGS sequence"/>
</dbReference>
<dbReference type="SMART" id="SM00420">
    <property type="entry name" value="HTH_DEOR"/>
    <property type="match status" value="1"/>
</dbReference>
<dbReference type="InterPro" id="IPR026881">
    <property type="entry name" value="WYL_dom"/>
</dbReference>
<dbReference type="InterPro" id="IPR057727">
    <property type="entry name" value="WCX_dom"/>
</dbReference>
<evidence type="ECO:0000256" key="2">
    <source>
        <dbReference type="ARBA" id="ARBA00023163"/>
    </source>
</evidence>
<dbReference type="SUPFAM" id="SSF46785">
    <property type="entry name" value="Winged helix' DNA-binding domain"/>
    <property type="match status" value="1"/>
</dbReference>
<evidence type="ECO:0000313" key="5">
    <source>
        <dbReference type="Proteomes" id="UP000249522"/>
    </source>
</evidence>
<dbReference type="InterPro" id="IPR013196">
    <property type="entry name" value="HTH_11"/>
</dbReference>
<dbReference type="InterPro" id="IPR036390">
    <property type="entry name" value="WH_DNA-bd_sf"/>
</dbReference>
<evidence type="ECO:0000313" key="4">
    <source>
        <dbReference type="EMBL" id="PZD93776.1"/>
    </source>
</evidence>
<proteinExistence type="predicted"/>
<comment type="caution">
    <text evidence="4">The sequence shown here is derived from an EMBL/GenBank/DDBJ whole genome shotgun (WGS) entry which is preliminary data.</text>
</comment>
<dbReference type="Pfam" id="PF13280">
    <property type="entry name" value="WYL"/>
    <property type="match status" value="1"/>
</dbReference>
<name>A0A2W1L361_9BACL</name>
<gene>
    <name evidence="4" type="ORF">DNH61_21475</name>
</gene>
<dbReference type="InterPro" id="IPR001034">
    <property type="entry name" value="DeoR_HTH"/>
</dbReference>
<dbReference type="GO" id="GO:0003700">
    <property type="term" value="F:DNA-binding transcription factor activity"/>
    <property type="evidence" value="ECO:0007669"/>
    <property type="project" value="InterPro"/>
</dbReference>
<keyword evidence="2" id="KW-0804">Transcription</keyword>
<dbReference type="PROSITE" id="PS52050">
    <property type="entry name" value="WYL"/>
    <property type="match status" value="1"/>
</dbReference>
<organism evidence="4 5">
    <name type="scientific">Paenibacillus sambharensis</name>
    <dbReference type="NCBI Taxonomy" id="1803190"/>
    <lineage>
        <taxon>Bacteria</taxon>
        <taxon>Bacillati</taxon>
        <taxon>Bacillota</taxon>
        <taxon>Bacilli</taxon>
        <taxon>Bacillales</taxon>
        <taxon>Paenibacillaceae</taxon>
        <taxon>Paenibacillus</taxon>
    </lineage>
</organism>
<protein>
    <submittedName>
        <fullName evidence="4">Transcriptional regulator</fullName>
    </submittedName>
</protein>
<dbReference type="AlphaFoldDB" id="A0A2W1L361"/>
<dbReference type="PROSITE" id="PS51000">
    <property type="entry name" value="HTH_DEOR_2"/>
    <property type="match status" value="1"/>
</dbReference>
<sequence length="302" mass="35025">MKDRRLAILRMIDARKKFTARELAERFGVSVRTIQRDLDALQSMGVPLYTEMGPHGGYRVLPNRILPPLQLTEQEALGLFLMLQYLEKVPDFPYGTVRAHLAEQYYGALPDDVRDTIDRLRRHILFRHNPQQRTPAPLAELALAAAAARQEILFHYHAADGLKEVHAFPLGIYYERDCWYMPARRADKDRVQLYRVDRMEQLVLGSCRDETLPDLVQWMSMADQREGVEVELHFTARGARLAETDELFPLGEELVWNGRVPDEELPYTARRLLAYGAEVKVAEPPELQRMVIEELEKNLKQY</sequence>
<dbReference type="InterPro" id="IPR051534">
    <property type="entry name" value="CBASS_pafABC_assoc_protein"/>
</dbReference>
<dbReference type="RefSeq" id="WP_111148892.1">
    <property type="nucleotide sequence ID" value="NZ_QKRB01000056.1"/>
</dbReference>
<keyword evidence="5" id="KW-1185">Reference proteome</keyword>
<dbReference type="OrthoDB" id="9815009at2"/>
<accession>A0A2W1L361</accession>
<dbReference type="Gene3D" id="1.10.10.10">
    <property type="entry name" value="Winged helix-like DNA-binding domain superfamily/Winged helix DNA-binding domain"/>
    <property type="match status" value="1"/>
</dbReference>
<dbReference type="Pfam" id="PF08279">
    <property type="entry name" value="HTH_11"/>
    <property type="match status" value="1"/>
</dbReference>
<dbReference type="PANTHER" id="PTHR34580:SF9">
    <property type="entry name" value="SLL5097 PROTEIN"/>
    <property type="match status" value="1"/>
</dbReference>
<dbReference type="InterPro" id="IPR036388">
    <property type="entry name" value="WH-like_DNA-bd_sf"/>
</dbReference>